<dbReference type="EMBL" id="LR796828">
    <property type="protein sequence ID" value="CAB4168621.1"/>
    <property type="molecule type" value="Genomic_DNA"/>
</dbReference>
<evidence type="ECO:0000313" key="2">
    <source>
        <dbReference type="EMBL" id="CAB4168621.1"/>
    </source>
</evidence>
<name>A0A6J5LN59_9CAUD</name>
<evidence type="ECO:0000313" key="3">
    <source>
        <dbReference type="EMBL" id="CAB4194995.1"/>
    </source>
</evidence>
<dbReference type="EMBL" id="LR797351">
    <property type="protein sequence ID" value="CAB4204694.1"/>
    <property type="molecule type" value="Genomic_DNA"/>
</dbReference>
<organism evidence="1">
    <name type="scientific">uncultured Caudovirales phage</name>
    <dbReference type="NCBI Taxonomy" id="2100421"/>
    <lineage>
        <taxon>Viruses</taxon>
        <taxon>Duplodnaviria</taxon>
        <taxon>Heunggongvirae</taxon>
        <taxon>Uroviricota</taxon>
        <taxon>Caudoviricetes</taxon>
        <taxon>Peduoviridae</taxon>
        <taxon>Maltschvirus</taxon>
        <taxon>Maltschvirus maltsch</taxon>
    </lineage>
</organism>
<dbReference type="EMBL" id="LR796306">
    <property type="protein sequence ID" value="CAB4135855.1"/>
    <property type="molecule type" value="Genomic_DNA"/>
</dbReference>
<sequence length="53" mass="5758">MKYTIIAENVGTPDTEYVPAEGINIEALLDNGFIKSDKTPTESAKTVETSPEE</sequence>
<gene>
    <name evidence="3" type="ORF">UFOVP1275_15</name>
    <name evidence="4" type="ORF">UFOVP1401_15</name>
    <name evidence="1" type="ORF">UFOVP293_13</name>
    <name evidence="2" type="ORF">UFOVP884_13</name>
</gene>
<protein>
    <submittedName>
        <fullName evidence="1">Uncharacterized protein</fullName>
    </submittedName>
</protein>
<dbReference type="EMBL" id="LR797219">
    <property type="protein sequence ID" value="CAB4194995.1"/>
    <property type="molecule type" value="Genomic_DNA"/>
</dbReference>
<accession>A0A6J5LN59</accession>
<evidence type="ECO:0000313" key="1">
    <source>
        <dbReference type="EMBL" id="CAB4135855.1"/>
    </source>
</evidence>
<proteinExistence type="predicted"/>
<reference evidence="1" key="1">
    <citation type="submission" date="2020-04" db="EMBL/GenBank/DDBJ databases">
        <authorList>
            <person name="Chiriac C."/>
            <person name="Salcher M."/>
            <person name="Ghai R."/>
            <person name="Kavagutti S V."/>
        </authorList>
    </citation>
    <scope>NUCLEOTIDE SEQUENCE</scope>
</reference>
<evidence type="ECO:0000313" key="4">
    <source>
        <dbReference type="EMBL" id="CAB4204694.1"/>
    </source>
</evidence>